<feature type="domain" description="Ig-like" evidence="22">
    <location>
        <begin position="128"/>
        <end position="218"/>
    </location>
</feature>
<evidence type="ECO:0000256" key="1">
    <source>
        <dbReference type="ARBA" id="ARBA00004282"/>
    </source>
</evidence>
<evidence type="ECO:0000256" key="15">
    <source>
        <dbReference type="PIRSR" id="PIRSR000615-1"/>
    </source>
</evidence>
<keyword evidence="5 20" id="KW-0732">Signal</keyword>
<dbReference type="RefSeq" id="XP_065400097.1">
    <property type="nucleotide sequence ID" value="XM_065544025.1"/>
</dbReference>
<dbReference type="FunFam" id="3.30.200.20:FF:000167">
    <property type="entry name" value="Putative inactive tyrosine-protein kinase 7"/>
    <property type="match status" value="1"/>
</dbReference>
<dbReference type="Pfam" id="PF07679">
    <property type="entry name" value="I-set"/>
    <property type="match status" value="2"/>
</dbReference>
<dbReference type="GO" id="GO:0046872">
    <property type="term" value="F:metal ion binding"/>
    <property type="evidence" value="ECO:0007669"/>
    <property type="project" value="UniProtKB-KW"/>
</dbReference>
<feature type="region of interest" description="Disordered" evidence="18">
    <location>
        <begin position="680"/>
        <end position="700"/>
    </location>
</feature>
<evidence type="ECO:0000256" key="20">
    <source>
        <dbReference type="SAM" id="SignalP"/>
    </source>
</evidence>
<dbReference type="PIRSF" id="PIRSF000615">
    <property type="entry name" value="TyrPK_CSF1-R"/>
    <property type="match status" value="1"/>
</dbReference>
<keyword evidence="16" id="KW-0547">Nucleotide-binding</keyword>
<dbReference type="InterPro" id="IPR007110">
    <property type="entry name" value="Ig-like_dom"/>
</dbReference>
<evidence type="ECO:0000256" key="4">
    <source>
        <dbReference type="ARBA" id="ARBA00022692"/>
    </source>
</evidence>
<dbReference type="FunFam" id="2.60.40.10:FF:000341">
    <property type="entry name" value="inactive tyrosine-protein kinase 7"/>
    <property type="match status" value="1"/>
</dbReference>
<dbReference type="Ensembl" id="ENSMFAT00000000590.2">
    <property type="protein sequence ID" value="ENSMFAP00000026409.2"/>
    <property type="gene ID" value="ENSMFAG00000044413.2"/>
</dbReference>
<feature type="domain" description="Ig-like" evidence="22">
    <location>
        <begin position="506"/>
        <end position="587"/>
    </location>
</feature>
<dbReference type="PROSITE" id="PS50011">
    <property type="entry name" value="PROTEIN_KINASE_DOM"/>
    <property type="match status" value="1"/>
</dbReference>
<sequence>MGATRGSLARPRRLPLLSVLLLPLLGGTQAAIVFIKQPSSQDALQGRRALLRCEVEAPGLVHVYWLLDGAPVQDTERRFTQGSSLSFAAVDRLQDSGTFQCVARDDVTGEEARSANASFNIKWIEAGPVVLKHPASEAEIQPQTQVTLRCHIDGHPRPTYQWFRDGTPLSDGQSNNTVSSKERNLTLRPAGPEHSGLYSCCAHNAFGQACSSQNFTLSIADESFARVVLAPQDVIVARNEEAMFHCQFSAQPPPNLQWLFEDETPITNRSRPPHLRRATVFANGSLLLTQVRPRNAGVYRCIGQGQRGPPVILEATLHLAEIEDMPLFEPRVFTAGSEERVTCLPPKGLPEPSVWWEHAGVRLPTHGRVYQKGHELVLASIAESDAGVYTCHAANLAGQRRQDVNITVATVPTWLKKPQDSQLEEGKPGYLHCLTQATPKPTVVWYRNQMLISEDSRFEVFKNGTLRINNVEVYDGTWYRCVSSTPAGSIEAQARVQVLEKLKFTPPPQPQQCMEFDKEATVPCSATGREKPTIKWERADGSSLPEWVTDNAGTLHFARVTRDDAGNYTCIASNGPQGQIRAHVQLTVADKPVPEESEGPGSPPPYKMIQTIGLSVGAAVAYIIAVLGLMFYCKKRCKAKRLQKQPEGEEPEMECLNGGPLQNGQPSAEIQEEVALTSLGSGPAATNKRHSTSDKMHFPRSSLQPITTLGKSEFGEVFLAKAQGLEEGVAETLVLVKSLQSKDEQQQLDFRRELEMFGKLNHANVVRLLGLCREAEPHYMVLEYVDLGDLKQFLRISKSKDEKLKSQPLSTKQKVALCTQVALGMEHLSNNRFVHKDLAARNCLVSAQRQVKVSALGLSKDVYNSEYYHFRQAWVPLRWMSPEAILEGDFSTKSDVWAFGVLMWEVFTHGEMPHGGQADDEVLADLQAGKARLPQPEGCPSKLFRLMQRCWALSPKDRPSFSEIASTLGDSPVDSKP</sequence>
<keyword evidence="6" id="KW-0965">Cell junction</keyword>
<feature type="binding site" evidence="16">
    <location>
        <position position="737"/>
    </location>
    <ligand>
        <name>ATP</name>
        <dbReference type="ChEBI" id="CHEBI:30616"/>
    </ligand>
</feature>
<dbReference type="GO" id="GO:0043025">
    <property type="term" value="C:neuronal cell body"/>
    <property type="evidence" value="ECO:0007669"/>
    <property type="project" value="TreeGrafter"/>
</dbReference>
<keyword evidence="10" id="KW-0675">Receptor</keyword>
<comment type="subcellular location">
    <subcellularLocation>
        <location evidence="1">Cell junction</location>
    </subcellularLocation>
    <subcellularLocation>
        <location evidence="2">Membrane</location>
        <topology evidence="2">Single-pass type I membrane protein</topology>
    </subcellularLocation>
</comment>
<dbReference type="InterPro" id="IPR008266">
    <property type="entry name" value="Tyr_kinase_AS"/>
</dbReference>
<dbReference type="FunFam" id="2.60.40.10:FF:000395">
    <property type="entry name" value="Protein tyrosine kinase 7 (inactive)"/>
    <property type="match status" value="1"/>
</dbReference>
<feature type="region of interest" description="Disordered" evidence="18">
    <location>
        <begin position="956"/>
        <end position="977"/>
    </location>
</feature>
<evidence type="ECO:0000256" key="13">
    <source>
        <dbReference type="ARBA" id="ARBA00055918"/>
    </source>
</evidence>
<dbReference type="SMART" id="SM00408">
    <property type="entry name" value="IGc2"/>
    <property type="match status" value="6"/>
</dbReference>
<dbReference type="Pfam" id="PF07714">
    <property type="entry name" value="PK_Tyr_Ser-Thr"/>
    <property type="match status" value="1"/>
</dbReference>
<evidence type="ECO:0000259" key="22">
    <source>
        <dbReference type="PROSITE" id="PS50835"/>
    </source>
</evidence>
<evidence type="ECO:0000256" key="19">
    <source>
        <dbReference type="SAM" id="Phobius"/>
    </source>
</evidence>
<dbReference type="CTD" id="5754"/>
<feature type="binding site" evidence="16">
    <location>
        <position position="841"/>
    </location>
    <ligand>
        <name>ATP</name>
        <dbReference type="ChEBI" id="CHEBI:30616"/>
    </ligand>
</feature>
<dbReference type="FunFam" id="2.60.40.10:FF:000390">
    <property type="entry name" value="Protein tyrosine kinase 7 (inactive)"/>
    <property type="match status" value="1"/>
</dbReference>
<dbReference type="STRING" id="9541.ENSMFAP00000026409"/>
<keyword evidence="17" id="KW-0479">Metal-binding</keyword>
<keyword evidence="3" id="KW-0597">Phosphoprotein</keyword>
<dbReference type="InterPro" id="IPR003599">
    <property type="entry name" value="Ig_sub"/>
</dbReference>
<evidence type="ECO:0000256" key="16">
    <source>
        <dbReference type="PIRSR" id="PIRSR000615-2"/>
    </source>
</evidence>
<dbReference type="PANTHER" id="PTHR45080:SF21">
    <property type="entry name" value="INACTIVE TYROSINE-PROTEIN KINASE 7"/>
    <property type="match status" value="1"/>
</dbReference>
<keyword evidence="24" id="KW-1185">Reference proteome</keyword>
<evidence type="ECO:0000256" key="18">
    <source>
        <dbReference type="SAM" id="MobiDB-lite"/>
    </source>
</evidence>
<feature type="domain" description="Ig-like" evidence="22">
    <location>
        <begin position="15"/>
        <end position="120"/>
    </location>
</feature>
<dbReference type="SUPFAM" id="SSF48726">
    <property type="entry name" value="Immunoglobulin"/>
    <property type="match status" value="5"/>
</dbReference>
<dbReference type="VEuPathDB" id="HostDB:ENSMFAG00000044413"/>
<dbReference type="GeneID" id="102126644"/>
<dbReference type="FunFam" id="2.60.40.10:FF:000402">
    <property type="entry name" value="Protein tyrosine kinase 7 (inactive)"/>
    <property type="match status" value="1"/>
</dbReference>
<dbReference type="AlphaFoldDB" id="A0A2K5VNQ5"/>
<dbReference type="GO" id="GO:0008046">
    <property type="term" value="F:axon guidance receptor activity"/>
    <property type="evidence" value="ECO:0007669"/>
    <property type="project" value="TreeGrafter"/>
</dbReference>
<dbReference type="InterPro" id="IPR003598">
    <property type="entry name" value="Ig_sub2"/>
</dbReference>
<dbReference type="PROSITE" id="PS50835">
    <property type="entry name" value="IG_LIKE"/>
    <property type="match status" value="6"/>
</dbReference>
<dbReference type="PRINTS" id="PR00109">
    <property type="entry name" value="TYRKINASE"/>
</dbReference>
<dbReference type="InterPro" id="IPR000719">
    <property type="entry name" value="Prot_kinase_dom"/>
</dbReference>
<evidence type="ECO:0000256" key="6">
    <source>
        <dbReference type="ARBA" id="ARBA00022949"/>
    </source>
</evidence>
<feature type="binding site" evidence="17">
    <location>
        <position position="842"/>
    </location>
    <ligand>
        <name>Mg(2+)</name>
        <dbReference type="ChEBI" id="CHEBI:18420"/>
    </ligand>
</feature>
<evidence type="ECO:0000313" key="24">
    <source>
        <dbReference type="Proteomes" id="UP000233100"/>
    </source>
</evidence>
<accession>A0A2K5VNQ5</accession>
<evidence type="ECO:0000256" key="7">
    <source>
        <dbReference type="ARBA" id="ARBA00022989"/>
    </source>
</evidence>
<organism evidence="23 24">
    <name type="scientific">Macaca fascicularis</name>
    <name type="common">Crab-eating macaque</name>
    <name type="synonym">Cynomolgus monkey</name>
    <dbReference type="NCBI Taxonomy" id="9541"/>
    <lineage>
        <taxon>Eukaryota</taxon>
        <taxon>Metazoa</taxon>
        <taxon>Chordata</taxon>
        <taxon>Craniata</taxon>
        <taxon>Vertebrata</taxon>
        <taxon>Euteleostomi</taxon>
        <taxon>Mammalia</taxon>
        <taxon>Eutheria</taxon>
        <taxon>Euarchontoglires</taxon>
        <taxon>Primates</taxon>
        <taxon>Haplorrhini</taxon>
        <taxon>Catarrhini</taxon>
        <taxon>Cercopithecidae</taxon>
        <taxon>Cercopithecinae</taxon>
        <taxon>Macaca</taxon>
    </lineage>
</organism>
<dbReference type="GO" id="GO:0004672">
    <property type="term" value="F:protein kinase activity"/>
    <property type="evidence" value="ECO:0007669"/>
    <property type="project" value="InterPro"/>
</dbReference>
<dbReference type="FunFam" id="1.10.510.10:FF:000200">
    <property type="entry name" value="inactive tyrosine-protein kinase 7"/>
    <property type="match status" value="1"/>
</dbReference>
<dbReference type="SMART" id="SM00409">
    <property type="entry name" value="IG"/>
    <property type="match status" value="6"/>
</dbReference>
<evidence type="ECO:0000259" key="21">
    <source>
        <dbReference type="PROSITE" id="PS50011"/>
    </source>
</evidence>
<dbReference type="Gene3D" id="3.30.200.20">
    <property type="entry name" value="Phosphorylase Kinase, domain 1"/>
    <property type="match status" value="1"/>
</dbReference>
<dbReference type="Gene3D" id="1.10.510.10">
    <property type="entry name" value="Transferase(Phosphotransferase) domain 1"/>
    <property type="match status" value="1"/>
</dbReference>
<evidence type="ECO:0000256" key="2">
    <source>
        <dbReference type="ARBA" id="ARBA00004479"/>
    </source>
</evidence>
<dbReference type="GO" id="GO:0005524">
    <property type="term" value="F:ATP binding"/>
    <property type="evidence" value="ECO:0007669"/>
    <property type="project" value="UniProtKB-KW"/>
</dbReference>
<dbReference type="Gene3D" id="2.60.40.10">
    <property type="entry name" value="Immunoglobulins"/>
    <property type="match status" value="6"/>
</dbReference>
<dbReference type="GO" id="GO:0005886">
    <property type="term" value="C:plasma membrane"/>
    <property type="evidence" value="ECO:0007669"/>
    <property type="project" value="TreeGrafter"/>
</dbReference>
<dbReference type="Proteomes" id="UP000233100">
    <property type="component" value="Chromosome 4"/>
</dbReference>
<dbReference type="Bgee" id="ENSMFAG00000044413">
    <property type="expression patterns" value="Expressed in lung and 10 other cell types or tissues"/>
</dbReference>
<dbReference type="CDD" id="cd05760">
    <property type="entry name" value="Ig2_PTK7"/>
    <property type="match status" value="1"/>
</dbReference>
<evidence type="ECO:0000256" key="10">
    <source>
        <dbReference type="ARBA" id="ARBA00023170"/>
    </source>
</evidence>
<feature type="domain" description="Ig-like" evidence="22">
    <location>
        <begin position="309"/>
        <end position="407"/>
    </location>
</feature>
<feature type="region of interest" description="Disordered" evidence="18">
    <location>
        <begin position="643"/>
        <end position="666"/>
    </location>
</feature>
<keyword evidence="4 19" id="KW-0812">Transmembrane</keyword>
<reference evidence="23" key="3">
    <citation type="submission" date="2025-09" db="UniProtKB">
        <authorList>
            <consortium name="Ensembl"/>
        </authorList>
    </citation>
    <scope>IDENTIFICATION</scope>
</reference>
<comment type="subunit">
    <text evidence="14">Interacts with CTNNB1.</text>
</comment>
<gene>
    <name evidence="23" type="primary">PTK7</name>
</gene>
<name>A0A2K5VNQ5_MACFA</name>
<dbReference type="InterPro" id="IPR050958">
    <property type="entry name" value="Cell_Adh-Cytoskel_Orgn"/>
</dbReference>
<dbReference type="CDD" id="cd05046">
    <property type="entry name" value="PTK_CCK4"/>
    <property type="match status" value="1"/>
</dbReference>
<comment type="function">
    <text evidence="13">Inactive tyrosine kinase involved in Wnt signaling pathway. Component of both the non-canonical (also known as the Wnt/planar cell polarity signaling) and the canonical Wnt signaling pathway. Functions in cell adhesion, cell migration, cell polarity, proliferation, actin cytoskeleton reorganization and apoptosis. Has a role in embryogenesis, epithelial tissue organization and angiogenesis.</text>
</comment>
<dbReference type="PROSITE" id="PS00109">
    <property type="entry name" value="PROTEIN_KINASE_TYR"/>
    <property type="match status" value="1"/>
</dbReference>
<evidence type="ECO:0000256" key="3">
    <source>
        <dbReference type="ARBA" id="ARBA00022553"/>
    </source>
</evidence>
<dbReference type="InterPro" id="IPR013783">
    <property type="entry name" value="Ig-like_fold"/>
</dbReference>
<keyword evidence="9" id="KW-1015">Disulfide bond</keyword>
<dbReference type="SUPFAM" id="SSF56112">
    <property type="entry name" value="Protein kinase-like (PK-like)"/>
    <property type="match status" value="1"/>
</dbReference>
<protein>
    <submittedName>
        <fullName evidence="23">Protein tyrosine kinase 7 (inactive)</fullName>
    </submittedName>
</protein>
<feature type="active site" description="Proton acceptor" evidence="15">
    <location>
        <position position="837"/>
    </location>
</feature>
<evidence type="ECO:0000256" key="14">
    <source>
        <dbReference type="ARBA" id="ARBA00061725"/>
    </source>
</evidence>
<keyword evidence="8 19" id="KW-0472">Membrane</keyword>
<feature type="binding site" evidence="16">
    <location>
        <begin position="783"/>
        <end position="789"/>
    </location>
    <ligand>
        <name>ATP</name>
        <dbReference type="ChEBI" id="CHEBI:30616"/>
    </ligand>
</feature>
<feature type="signal peptide" evidence="20">
    <location>
        <begin position="1"/>
        <end position="30"/>
    </location>
</feature>
<keyword evidence="12" id="KW-0393">Immunoglobulin domain</keyword>
<dbReference type="PANTHER" id="PTHR45080">
    <property type="entry name" value="CONTACTIN 5"/>
    <property type="match status" value="1"/>
</dbReference>
<keyword evidence="11" id="KW-0325">Glycoprotein</keyword>
<feature type="domain" description="Ig-like" evidence="22">
    <location>
        <begin position="225"/>
        <end position="301"/>
    </location>
</feature>
<dbReference type="GO" id="GO:0050808">
    <property type="term" value="P:synapse organization"/>
    <property type="evidence" value="ECO:0007669"/>
    <property type="project" value="TreeGrafter"/>
</dbReference>
<feature type="domain" description="Protein kinase" evidence="21">
    <location>
        <begin position="703"/>
        <end position="977"/>
    </location>
</feature>
<evidence type="ECO:0000256" key="12">
    <source>
        <dbReference type="ARBA" id="ARBA00023319"/>
    </source>
</evidence>
<feature type="transmembrane region" description="Helical" evidence="19">
    <location>
        <begin position="612"/>
        <end position="633"/>
    </location>
</feature>
<dbReference type="GO" id="GO:0007156">
    <property type="term" value="P:homophilic cell adhesion via plasma membrane adhesion molecules"/>
    <property type="evidence" value="ECO:0007669"/>
    <property type="project" value="TreeGrafter"/>
</dbReference>
<evidence type="ECO:0000313" key="23">
    <source>
        <dbReference type="Ensembl" id="ENSMFAP00000026409.2"/>
    </source>
</evidence>
<proteinExistence type="predicted"/>
<dbReference type="InterPro" id="IPR001245">
    <property type="entry name" value="Ser-Thr/Tyr_kinase_cat_dom"/>
</dbReference>
<dbReference type="Pfam" id="PF13927">
    <property type="entry name" value="Ig_3"/>
    <property type="match status" value="4"/>
</dbReference>
<dbReference type="FunFam" id="2.60.40.10:FF:000432">
    <property type="entry name" value="Protein tyrosine kinase 7 (inactive)"/>
    <property type="match status" value="1"/>
</dbReference>
<dbReference type="FunFam" id="2.60.40.10:FF:000377">
    <property type="entry name" value="Protein tyrosine kinase 7 (inactive)"/>
    <property type="match status" value="1"/>
</dbReference>
<feature type="chain" id="PRO_5030051658" evidence="20">
    <location>
        <begin position="31"/>
        <end position="977"/>
    </location>
</feature>
<evidence type="ECO:0000256" key="5">
    <source>
        <dbReference type="ARBA" id="ARBA00022729"/>
    </source>
</evidence>
<dbReference type="CDD" id="cd00096">
    <property type="entry name" value="Ig"/>
    <property type="match status" value="2"/>
</dbReference>
<keyword evidence="16" id="KW-0067">ATP-binding</keyword>
<evidence type="ECO:0000256" key="8">
    <source>
        <dbReference type="ARBA" id="ARBA00023136"/>
    </source>
</evidence>
<keyword evidence="7 19" id="KW-1133">Transmembrane helix</keyword>
<dbReference type="GO" id="GO:0070161">
    <property type="term" value="C:anchoring junction"/>
    <property type="evidence" value="ECO:0007669"/>
    <property type="project" value="UniProtKB-SubCell"/>
</dbReference>
<feature type="domain" description="Ig-like" evidence="22">
    <location>
        <begin position="412"/>
        <end position="497"/>
    </location>
</feature>
<evidence type="ECO:0000256" key="17">
    <source>
        <dbReference type="PIRSR" id="PIRSR000615-3"/>
    </source>
</evidence>
<evidence type="ECO:0000256" key="9">
    <source>
        <dbReference type="ARBA" id="ARBA00023157"/>
    </source>
</evidence>
<dbReference type="GO" id="GO:0030424">
    <property type="term" value="C:axon"/>
    <property type="evidence" value="ECO:0007669"/>
    <property type="project" value="TreeGrafter"/>
</dbReference>
<evidence type="ECO:0000256" key="11">
    <source>
        <dbReference type="ARBA" id="ARBA00023180"/>
    </source>
</evidence>
<reference evidence="23 24" key="1">
    <citation type="submission" date="2013-03" db="EMBL/GenBank/DDBJ databases">
        <authorList>
            <person name="Warren W."/>
            <person name="Wilson R.K."/>
        </authorList>
    </citation>
    <scope>NUCLEOTIDE SEQUENCE</scope>
</reference>
<dbReference type="InterPro" id="IPR036179">
    <property type="entry name" value="Ig-like_dom_sf"/>
</dbReference>
<dbReference type="InterPro" id="IPR011009">
    <property type="entry name" value="Kinase-like_dom_sf"/>
</dbReference>
<reference evidence="23" key="2">
    <citation type="submission" date="2025-08" db="UniProtKB">
        <authorList>
            <consortium name="Ensembl"/>
        </authorList>
    </citation>
    <scope>IDENTIFICATION</scope>
</reference>
<dbReference type="GeneTree" id="ENSGT00940000157908"/>
<dbReference type="InterPro" id="IPR013098">
    <property type="entry name" value="Ig_I-set"/>
</dbReference>
<keyword evidence="17" id="KW-0460">Magnesium</keyword>